<name>A0A0A6PCD7_9GAMM</name>
<dbReference type="EMBL" id="JSZA02000031">
    <property type="protein sequence ID" value="KHD08007.2"/>
    <property type="molecule type" value="Genomic_DNA"/>
</dbReference>
<proteinExistence type="predicted"/>
<accession>A0A0A6PCD7</accession>
<evidence type="ECO:0000313" key="2">
    <source>
        <dbReference type="Proteomes" id="UP000030428"/>
    </source>
</evidence>
<sequence>MRRSFKGQPGLTCWFGELLTETYNQATEQSITMAHFEGVYADALDLLPNNNILNIISKAKQPSYKPFVLELFQTKTKIKFTYDDPIVNFLYMNGVVSVEQVSVGENYVKFPCPYIQKRLFSYFARELYQEMDGLYSPFEDLSDTITDNSLNLPRLLARYEQHLQANREQVLKNAPRRQNDLRVSSGRFSVSSLSLSDPFFS</sequence>
<organism evidence="1 2">
    <name type="scientific">Candidatus Thiomargarita nelsonii</name>
    <dbReference type="NCBI Taxonomy" id="1003181"/>
    <lineage>
        <taxon>Bacteria</taxon>
        <taxon>Pseudomonadati</taxon>
        <taxon>Pseudomonadota</taxon>
        <taxon>Gammaproteobacteria</taxon>
        <taxon>Thiotrichales</taxon>
        <taxon>Thiotrichaceae</taxon>
        <taxon>Thiomargarita</taxon>
    </lineage>
</organism>
<comment type="caution">
    <text evidence="1">The sequence shown here is derived from an EMBL/GenBank/DDBJ whole genome shotgun (WGS) entry which is preliminary data.</text>
</comment>
<reference evidence="1 2" key="1">
    <citation type="journal article" date="2016" name="Front. Microbiol.">
        <title>Single-Cell (Meta-)Genomics of a Dimorphic Candidatus Thiomargarita nelsonii Reveals Genomic Plasticity.</title>
        <authorList>
            <person name="Flood B.E."/>
            <person name="Fliss P."/>
            <person name="Jones D.S."/>
            <person name="Dick G.J."/>
            <person name="Jain S."/>
            <person name="Kaster A.K."/>
            <person name="Winkel M."/>
            <person name="Mussmann M."/>
            <person name="Bailey J."/>
        </authorList>
    </citation>
    <scope>NUCLEOTIDE SEQUENCE [LARGE SCALE GENOMIC DNA]</scope>
    <source>
        <strain evidence="1">Hydrate Ridge</strain>
    </source>
</reference>
<evidence type="ECO:0000313" key="1">
    <source>
        <dbReference type="EMBL" id="KHD08007.2"/>
    </source>
</evidence>
<protein>
    <submittedName>
        <fullName evidence="1">Uncharacterized protein</fullName>
    </submittedName>
</protein>
<dbReference type="Proteomes" id="UP000030428">
    <property type="component" value="Unassembled WGS sequence"/>
</dbReference>
<dbReference type="AlphaFoldDB" id="A0A0A6PCD7"/>
<gene>
    <name evidence="1" type="ORF">PN36_10175</name>
</gene>
<keyword evidence="2" id="KW-1185">Reference proteome</keyword>